<reference evidence="1" key="1">
    <citation type="submission" date="2020-11" db="EMBL/GenBank/DDBJ databases">
        <authorList>
            <person name="Tran Van P."/>
        </authorList>
    </citation>
    <scope>NUCLEOTIDE SEQUENCE</scope>
</reference>
<dbReference type="Pfam" id="PF00106">
    <property type="entry name" value="adh_short"/>
    <property type="match status" value="1"/>
</dbReference>
<dbReference type="SUPFAM" id="SSF51735">
    <property type="entry name" value="NAD(P)-binding Rossmann-fold domains"/>
    <property type="match status" value="1"/>
</dbReference>
<dbReference type="EMBL" id="CAJPVJ010007836">
    <property type="protein sequence ID" value="CAG2171531.1"/>
    <property type="molecule type" value="Genomic_DNA"/>
</dbReference>
<name>A0A7R9QQ62_9ACAR</name>
<sequence>MLSLSLNGLGFRVYATVYDTNTSGTQMLSKECRFTAQMVVIKMDVTNDQEVRHVYQQVSEDLTKNNGVLWSVVNNAGIGLFGRLDWGSLESIQNVFEVNVFGVLRVTRIFLPLIKQSK</sequence>
<dbReference type="PANTHER" id="PTHR43313:SF36">
    <property type="entry name" value="D-BETA-HYDROXYBUTYRATE DEHYDROGENASE, MITOCHONDRIAL"/>
    <property type="match status" value="1"/>
</dbReference>
<gene>
    <name evidence="1" type="ORF">ONB1V03_LOCUS10991</name>
</gene>
<dbReference type="GO" id="GO:0016491">
    <property type="term" value="F:oxidoreductase activity"/>
    <property type="evidence" value="ECO:0007669"/>
    <property type="project" value="TreeGrafter"/>
</dbReference>
<organism evidence="1">
    <name type="scientific">Oppiella nova</name>
    <dbReference type="NCBI Taxonomy" id="334625"/>
    <lineage>
        <taxon>Eukaryota</taxon>
        <taxon>Metazoa</taxon>
        <taxon>Ecdysozoa</taxon>
        <taxon>Arthropoda</taxon>
        <taxon>Chelicerata</taxon>
        <taxon>Arachnida</taxon>
        <taxon>Acari</taxon>
        <taxon>Acariformes</taxon>
        <taxon>Sarcoptiformes</taxon>
        <taxon>Oribatida</taxon>
        <taxon>Brachypylina</taxon>
        <taxon>Oppioidea</taxon>
        <taxon>Oppiidae</taxon>
        <taxon>Oppiella</taxon>
    </lineage>
</organism>
<evidence type="ECO:0000313" key="2">
    <source>
        <dbReference type="Proteomes" id="UP000728032"/>
    </source>
</evidence>
<dbReference type="EMBL" id="OC922661">
    <property type="protein sequence ID" value="CAD7654344.1"/>
    <property type="molecule type" value="Genomic_DNA"/>
</dbReference>
<dbReference type="AlphaFoldDB" id="A0A7R9QQ62"/>
<accession>A0A7R9QQ62</accession>
<dbReference type="OrthoDB" id="6422490at2759"/>
<dbReference type="Proteomes" id="UP000728032">
    <property type="component" value="Unassembled WGS sequence"/>
</dbReference>
<protein>
    <submittedName>
        <fullName evidence="1">Uncharacterized protein</fullName>
    </submittedName>
</protein>
<dbReference type="GO" id="GO:0008202">
    <property type="term" value="P:steroid metabolic process"/>
    <property type="evidence" value="ECO:0007669"/>
    <property type="project" value="TreeGrafter"/>
</dbReference>
<keyword evidence="2" id="KW-1185">Reference proteome</keyword>
<proteinExistence type="predicted"/>
<dbReference type="InterPro" id="IPR002347">
    <property type="entry name" value="SDR_fam"/>
</dbReference>
<evidence type="ECO:0000313" key="1">
    <source>
        <dbReference type="EMBL" id="CAD7654344.1"/>
    </source>
</evidence>
<dbReference type="PANTHER" id="PTHR43313">
    <property type="entry name" value="SHORT-CHAIN DEHYDROGENASE/REDUCTASE FAMILY 9C"/>
    <property type="match status" value="1"/>
</dbReference>
<feature type="non-terminal residue" evidence="1">
    <location>
        <position position="118"/>
    </location>
</feature>
<dbReference type="InterPro" id="IPR036291">
    <property type="entry name" value="NAD(P)-bd_dom_sf"/>
</dbReference>
<dbReference type="Gene3D" id="3.40.50.720">
    <property type="entry name" value="NAD(P)-binding Rossmann-like Domain"/>
    <property type="match status" value="1"/>
</dbReference>